<name>A0A7V5I005_UNCAE</name>
<gene>
    <name evidence="2" type="ORF">ENL39_00585</name>
</gene>
<dbReference type="SUPFAM" id="SSF52540">
    <property type="entry name" value="P-loop containing nucleoside triphosphate hydrolases"/>
    <property type="match status" value="1"/>
</dbReference>
<proteinExistence type="predicted"/>
<keyword evidence="2" id="KW-0067">ATP-binding</keyword>
<dbReference type="InterPro" id="IPR014001">
    <property type="entry name" value="Helicase_ATP-bd"/>
</dbReference>
<dbReference type="Pfam" id="PF04313">
    <property type="entry name" value="HSDR_N"/>
    <property type="match status" value="1"/>
</dbReference>
<dbReference type="Gene3D" id="3.90.1570.30">
    <property type="match status" value="1"/>
</dbReference>
<dbReference type="InterPro" id="IPR006935">
    <property type="entry name" value="Helicase/UvrB_N"/>
</dbReference>
<dbReference type="GO" id="GO:0005829">
    <property type="term" value="C:cytosol"/>
    <property type="evidence" value="ECO:0007669"/>
    <property type="project" value="TreeGrafter"/>
</dbReference>
<sequence length="423" mass="48637">MNGEISEADAKTLIDEHLRERGWDLKNFSIIRKEYTTPHGNSTDYIFLKEGVPFAILEAKKPGKDLYGALQQAKDYAKEFIEHNIDIFLIFASDGKTFLKQNLKARILPERIEKFPTPQELKEIITPECEKVRVNLRPYQAVAVSQIISSFLSGRDKMYIQMATGSGKTLVAANVLAKLFTMGKIKKALFLVDRDSLATQTVNKFKEYGLAEFKEIKRLSLDPEDRYADVLVSTIQMLVTGDKYTLYPSNFFDLIILDECHRSYFGDWHRVVEYFRKGNKKAVILGLTATPSDRETVNTDEYFGPPIFKYTYRQGVKDGILADTIYFKFQTNVDLYGIHELGFDFDPEDLGRAVDVPQRNELIAEKYFEIIEFEKTKKLKKALVFAASIPHANNLRYAFIKKYNELMGLPINDAEAEEIFINR</sequence>
<feature type="domain" description="Helicase ATP-binding" evidence="1">
    <location>
        <begin position="149"/>
        <end position="309"/>
    </location>
</feature>
<dbReference type="PANTHER" id="PTHR47396">
    <property type="entry name" value="TYPE I RESTRICTION ENZYME ECOKI R PROTEIN"/>
    <property type="match status" value="1"/>
</dbReference>
<evidence type="ECO:0000259" key="1">
    <source>
        <dbReference type="PROSITE" id="PS51192"/>
    </source>
</evidence>
<dbReference type="PROSITE" id="PS51192">
    <property type="entry name" value="HELICASE_ATP_BIND_1"/>
    <property type="match status" value="1"/>
</dbReference>
<dbReference type="EMBL" id="DRTT01000013">
    <property type="protein sequence ID" value="HHF97972.1"/>
    <property type="molecule type" value="Genomic_DNA"/>
</dbReference>
<keyword evidence="2" id="KW-0547">Nucleotide-binding</keyword>
<dbReference type="PANTHER" id="PTHR47396:SF1">
    <property type="entry name" value="ATP-DEPENDENT HELICASE IRC3-RELATED"/>
    <property type="match status" value="1"/>
</dbReference>
<dbReference type="InterPro" id="IPR050742">
    <property type="entry name" value="Helicase_Restrict-Modif_Enz"/>
</dbReference>
<dbReference type="GO" id="GO:0004386">
    <property type="term" value="F:helicase activity"/>
    <property type="evidence" value="ECO:0007669"/>
    <property type="project" value="UniProtKB-KW"/>
</dbReference>
<comment type="caution">
    <text evidence="2">The sequence shown here is derived from an EMBL/GenBank/DDBJ whole genome shotgun (WGS) entry which is preliminary data.</text>
</comment>
<dbReference type="AlphaFoldDB" id="A0A7V5I005"/>
<keyword evidence="2" id="KW-0347">Helicase</keyword>
<dbReference type="InterPro" id="IPR007409">
    <property type="entry name" value="Restrct_endonuc_type1_HsdR_N"/>
</dbReference>
<accession>A0A7V5I005</accession>
<dbReference type="GO" id="GO:0003677">
    <property type="term" value="F:DNA binding"/>
    <property type="evidence" value="ECO:0007669"/>
    <property type="project" value="UniProtKB-KW"/>
</dbReference>
<dbReference type="Gene3D" id="3.40.50.300">
    <property type="entry name" value="P-loop containing nucleotide triphosphate hydrolases"/>
    <property type="match status" value="2"/>
</dbReference>
<dbReference type="GO" id="GO:0005524">
    <property type="term" value="F:ATP binding"/>
    <property type="evidence" value="ECO:0007669"/>
    <property type="project" value="UniProtKB-KW"/>
</dbReference>
<protein>
    <submittedName>
        <fullName evidence="2">DEAD/DEAH box helicase</fullName>
    </submittedName>
</protein>
<reference evidence="2" key="1">
    <citation type="journal article" date="2020" name="mSystems">
        <title>Genome- and Community-Level Interaction Insights into Carbon Utilization and Element Cycling Functions of Hydrothermarchaeota in Hydrothermal Sediment.</title>
        <authorList>
            <person name="Zhou Z."/>
            <person name="Liu Y."/>
            <person name="Xu W."/>
            <person name="Pan J."/>
            <person name="Luo Z.H."/>
            <person name="Li M."/>
        </authorList>
    </citation>
    <scope>NUCLEOTIDE SEQUENCE [LARGE SCALE GENOMIC DNA]</scope>
    <source>
        <strain evidence="2">HyVt-92</strain>
    </source>
</reference>
<evidence type="ECO:0000313" key="2">
    <source>
        <dbReference type="EMBL" id="HHF97972.1"/>
    </source>
</evidence>
<dbReference type="Proteomes" id="UP000886070">
    <property type="component" value="Unassembled WGS sequence"/>
</dbReference>
<dbReference type="SMART" id="SM00487">
    <property type="entry name" value="DEXDc"/>
    <property type="match status" value="1"/>
</dbReference>
<dbReference type="GO" id="GO:0009035">
    <property type="term" value="F:type I site-specific deoxyribonuclease activity"/>
    <property type="evidence" value="ECO:0007669"/>
    <property type="project" value="UniProtKB-EC"/>
</dbReference>
<organism evidence="2">
    <name type="scientific">Aerophobetes bacterium</name>
    <dbReference type="NCBI Taxonomy" id="2030807"/>
    <lineage>
        <taxon>Bacteria</taxon>
        <taxon>Candidatus Aerophobota</taxon>
    </lineage>
</organism>
<dbReference type="GO" id="GO:0009307">
    <property type="term" value="P:DNA restriction-modification system"/>
    <property type="evidence" value="ECO:0007669"/>
    <property type="project" value="UniProtKB-KW"/>
</dbReference>
<keyword evidence="2" id="KW-0378">Hydrolase</keyword>
<dbReference type="InterPro" id="IPR027417">
    <property type="entry name" value="P-loop_NTPase"/>
</dbReference>
<dbReference type="Pfam" id="PF04851">
    <property type="entry name" value="ResIII"/>
    <property type="match status" value="1"/>
</dbReference>